<dbReference type="GO" id="GO:0009279">
    <property type="term" value="C:cell outer membrane"/>
    <property type="evidence" value="ECO:0007669"/>
    <property type="project" value="UniProtKB-SubCell"/>
</dbReference>
<gene>
    <name evidence="12" type="primary">cirA_3</name>
    <name evidence="12" type="ORF">NCTC12993_05623</name>
</gene>
<evidence type="ECO:0000256" key="9">
    <source>
        <dbReference type="PROSITE-ProRule" id="PRU01360"/>
    </source>
</evidence>
<keyword evidence="3 9" id="KW-1134">Transmembrane beta strand</keyword>
<dbReference type="GO" id="GO:0044718">
    <property type="term" value="P:siderophore transmembrane transport"/>
    <property type="evidence" value="ECO:0007669"/>
    <property type="project" value="TreeGrafter"/>
</dbReference>
<dbReference type="SUPFAM" id="SSF56935">
    <property type="entry name" value="Porins"/>
    <property type="match status" value="1"/>
</dbReference>
<dbReference type="AlphaFoldDB" id="A0A485C027"/>
<protein>
    <submittedName>
        <fullName evidence="12">Colicin I receptor</fullName>
    </submittedName>
</protein>
<keyword evidence="13" id="KW-1185">Reference proteome</keyword>
<dbReference type="InterPro" id="IPR010917">
    <property type="entry name" value="TonB_rcpt_CS"/>
</dbReference>
<evidence type="ECO:0000256" key="7">
    <source>
        <dbReference type="ARBA" id="ARBA00023136"/>
    </source>
</evidence>
<dbReference type="InterPro" id="IPR036942">
    <property type="entry name" value="Beta-barrel_TonB_sf"/>
</dbReference>
<evidence type="ECO:0000256" key="6">
    <source>
        <dbReference type="ARBA" id="ARBA00023077"/>
    </source>
</evidence>
<keyword evidence="4 9" id="KW-0812">Transmembrane</keyword>
<dbReference type="Gene3D" id="2.40.170.20">
    <property type="entry name" value="TonB-dependent receptor, beta-barrel domain"/>
    <property type="match status" value="1"/>
</dbReference>
<sequence>MPVFAYYNVNKARIRGVESELKVPFGDEWKVTLNYTYNDGRDLSNGDNKPLQELPFHTGNGRLDWTPVQDWSFYLAASYTGQQRATSATAKTPGGYTTWDLGGAWQATKNVKLRAGVLNLGDKDLKRDDYSYNEDGRRYFMAVDYRF</sequence>
<evidence type="ECO:0000313" key="12">
    <source>
        <dbReference type="EMBL" id="VFS77686.1"/>
    </source>
</evidence>
<dbReference type="PANTHER" id="PTHR30069:SF53">
    <property type="entry name" value="COLICIN I RECEPTOR-RELATED"/>
    <property type="match status" value="1"/>
</dbReference>
<name>A0A485C027_KLUCR</name>
<dbReference type="Pfam" id="PF00593">
    <property type="entry name" value="TonB_dep_Rec_b-barrel"/>
    <property type="match status" value="1"/>
</dbReference>
<evidence type="ECO:0000259" key="11">
    <source>
        <dbReference type="Pfam" id="PF00593"/>
    </source>
</evidence>
<keyword evidence="6" id="KW-0798">TonB box</keyword>
<evidence type="ECO:0000256" key="4">
    <source>
        <dbReference type="ARBA" id="ARBA00022692"/>
    </source>
</evidence>
<comment type="similarity">
    <text evidence="9">Belongs to the TonB-dependent receptor family.</text>
</comment>
<accession>A0A485C027</accession>
<evidence type="ECO:0000256" key="1">
    <source>
        <dbReference type="ARBA" id="ARBA00004571"/>
    </source>
</evidence>
<proteinExistence type="inferred from homology"/>
<keyword evidence="2 9" id="KW-0813">Transport</keyword>
<evidence type="ECO:0000256" key="8">
    <source>
        <dbReference type="ARBA" id="ARBA00023237"/>
    </source>
</evidence>
<keyword evidence="7 9" id="KW-0472">Membrane</keyword>
<keyword evidence="8 9" id="KW-0998">Cell outer membrane</keyword>
<evidence type="ECO:0000256" key="3">
    <source>
        <dbReference type="ARBA" id="ARBA00022452"/>
    </source>
</evidence>
<feature type="short sequence motif" description="TonB C-terminal box" evidence="10">
    <location>
        <begin position="130"/>
        <end position="147"/>
    </location>
</feature>
<dbReference type="PROSITE" id="PS52016">
    <property type="entry name" value="TONB_DEPENDENT_REC_3"/>
    <property type="match status" value="1"/>
</dbReference>
<dbReference type="GO" id="GO:0015344">
    <property type="term" value="F:siderophore uptake transmembrane transporter activity"/>
    <property type="evidence" value="ECO:0007669"/>
    <property type="project" value="TreeGrafter"/>
</dbReference>
<evidence type="ECO:0000256" key="2">
    <source>
        <dbReference type="ARBA" id="ARBA00022448"/>
    </source>
</evidence>
<dbReference type="EMBL" id="CAADJD010000023">
    <property type="protein sequence ID" value="VFS77686.1"/>
    <property type="molecule type" value="Genomic_DNA"/>
</dbReference>
<dbReference type="InterPro" id="IPR000531">
    <property type="entry name" value="Beta-barrel_TonB"/>
</dbReference>
<keyword evidence="12" id="KW-0675">Receptor</keyword>
<reference evidence="12 13" key="1">
    <citation type="submission" date="2019-03" db="EMBL/GenBank/DDBJ databases">
        <authorList>
            <consortium name="Pathogen Informatics"/>
        </authorList>
    </citation>
    <scope>NUCLEOTIDE SEQUENCE [LARGE SCALE GENOMIC DNA]</scope>
    <source>
        <strain evidence="12 13">NCTC12993</strain>
    </source>
</reference>
<feature type="domain" description="TonB-dependent receptor-like beta-barrel" evidence="11">
    <location>
        <begin position="4"/>
        <end position="120"/>
    </location>
</feature>
<dbReference type="PROSITE" id="PS01156">
    <property type="entry name" value="TONB_DEPENDENT_REC_2"/>
    <property type="match status" value="1"/>
</dbReference>
<keyword evidence="5" id="KW-0732">Signal</keyword>
<evidence type="ECO:0000256" key="10">
    <source>
        <dbReference type="PROSITE-ProRule" id="PRU10144"/>
    </source>
</evidence>
<comment type="subcellular location">
    <subcellularLocation>
        <location evidence="1 9">Cell outer membrane</location>
        <topology evidence="1 9">Multi-pass membrane protein</topology>
    </subcellularLocation>
</comment>
<evidence type="ECO:0000313" key="13">
    <source>
        <dbReference type="Proteomes" id="UP000401081"/>
    </source>
</evidence>
<dbReference type="InterPro" id="IPR039426">
    <property type="entry name" value="TonB-dep_rcpt-like"/>
</dbReference>
<dbReference type="Proteomes" id="UP000401081">
    <property type="component" value="Unassembled WGS sequence"/>
</dbReference>
<evidence type="ECO:0000256" key="5">
    <source>
        <dbReference type="ARBA" id="ARBA00022729"/>
    </source>
</evidence>
<dbReference type="PANTHER" id="PTHR30069">
    <property type="entry name" value="TONB-DEPENDENT OUTER MEMBRANE RECEPTOR"/>
    <property type="match status" value="1"/>
</dbReference>
<organism evidence="12 13">
    <name type="scientific">Kluyvera cryocrescens</name>
    <name type="common">Kluyvera citrophila</name>
    <dbReference type="NCBI Taxonomy" id="580"/>
    <lineage>
        <taxon>Bacteria</taxon>
        <taxon>Pseudomonadati</taxon>
        <taxon>Pseudomonadota</taxon>
        <taxon>Gammaproteobacteria</taxon>
        <taxon>Enterobacterales</taxon>
        <taxon>Enterobacteriaceae</taxon>
        <taxon>Kluyvera</taxon>
    </lineage>
</organism>